<keyword evidence="2" id="KW-1185">Reference proteome</keyword>
<proteinExistence type="predicted"/>
<accession>W1NFE0</accession>
<sequence>MVLASFMPDVVDLTVRCMVRVGLQGLRECAPLDLKRGIKVLRVCVGSLEVMHLEGEISAQLRQLSEDLASWRSAVVLSGTGMSHALDACIASFQEKLAREHTSLRSCEEERNRLFAINACSLEEEVSYSRQMAAIRNEISSLQAHTTDLGVCQL</sequence>
<protein>
    <submittedName>
        <fullName evidence="1">Uncharacterized protein</fullName>
    </submittedName>
</protein>
<dbReference type="HOGENOM" id="CLU_1706643_0_0_1"/>
<reference evidence="2" key="1">
    <citation type="journal article" date="2013" name="Science">
        <title>The Amborella genome and the evolution of flowering plants.</title>
        <authorList>
            <consortium name="Amborella Genome Project"/>
        </authorList>
    </citation>
    <scope>NUCLEOTIDE SEQUENCE [LARGE SCALE GENOMIC DNA]</scope>
</reference>
<dbReference type="EMBL" id="KI397545">
    <property type="protein sequence ID" value="ERM93890.1"/>
    <property type="molecule type" value="Genomic_DNA"/>
</dbReference>
<organism evidence="1 2">
    <name type="scientific">Amborella trichopoda</name>
    <dbReference type="NCBI Taxonomy" id="13333"/>
    <lineage>
        <taxon>Eukaryota</taxon>
        <taxon>Viridiplantae</taxon>
        <taxon>Streptophyta</taxon>
        <taxon>Embryophyta</taxon>
        <taxon>Tracheophyta</taxon>
        <taxon>Spermatophyta</taxon>
        <taxon>Magnoliopsida</taxon>
        <taxon>Amborellales</taxon>
        <taxon>Amborellaceae</taxon>
        <taxon>Amborella</taxon>
    </lineage>
</organism>
<dbReference type="Gramene" id="ERM93890">
    <property type="protein sequence ID" value="ERM93890"/>
    <property type="gene ID" value="AMTR_s00265p00017440"/>
</dbReference>
<evidence type="ECO:0000313" key="2">
    <source>
        <dbReference type="Proteomes" id="UP000017836"/>
    </source>
</evidence>
<dbReference type="Proteomes" id="UP000017836">
    <property type="component" value="Unassembled WGS sequence"/>
</dbReference>
<dbReference type="AlphaFoldDB" id="W1NFE0"/>
<evidence type="ECO:0000313" key="1">
    <source>
        <dbReference type="EMBL" id="ERM93890.1"/>
    </source>
</evidence>
<name>W1NFE0_AMBTC</name>
<gene>
    <name evidence="1" type="ORF">AMTR_s00265p00017440</name>
</gene>